<dbReference type="Proteomes" id="UP001142372">
    <property type="component" value="Unassembled WGS sequence"/>
</dbReference>
<keyword evidence="3" id="KW-1185">Reference proteome</keyword>
<dbReference type="EMBL" id="BSEN01000012">
    <property type="protein sequence ID" value="GLJ77021.1"/>
    <property type="molecule type" value="Genomic_DNA"/>
</dbReference>
<dbReference type="Pfam" id="PF01872">
    <property type="entry name" value="RibD_C"/>
    <property type="match status" value="1"/>
</dbReference>
<gene>
    <name evidence="2" type="ORF">GCM10017584_25950</name>
</gene>
<protein>
    <submittedName>
        <fullName evidence="2">Dihydrofolate reductase</fullName>
    </submittedName>
</protein>
<dbReference type="GO" id="GO:0009231">
    <property type="term" value="P:riboflavin biosynthetic process"/>
    <property type="evidence" value="ECO:0007669"/>
    <property type="project" value="InterPro"/>
</dbReference>
<reference evidence="2" key="2">
    <citation type="submission" date="2023-01" db="EMBL/GenBank/DDBJ databases">
        <authorList>
            <person name="Sun Q."/>
            <person name="Evtushenko L."/>
        </authorList>
    </citation>
    <scope>NUCLEOTIDE SEQUENCE</scope>
    <source>
        <strain evidence="2">VKM Ac-1401</strain>
    </source>
</reference>
<evidence type="ECO:0000313" key="3">
    <source>
        <dbReference type="Proteomes" id="UP001142372"/>
    </source>
</evidence>
<accession>A0A9W6HBD7</accession>
<reference evidence="2" key="1">
    <citation type="journal article" date="2014" name="Int. J. Syst. Evol. Microbiol.">
        <title>Complete genome sequence of Corynebacterium casei LMG S-19264T (=DSM 44701T), isolated from a smear-ripened cheese.</title>
        <authorList>
            <consortium name="US DOE Joint Genome Institute (JGI-PGF)"/>
            <person name="Walter F."/>
            <person name="Albersmeier A."/>
            <person name="Kalinowski J."/>
            <person name="Ruckert C."/>
        </authorList>
    </citation>
    <scope>NUCLEOTIDE SEQUENCE</scope>
    <source>
        <strain evidence="2">VKM Ac-1401</strain>
    </source>
</reference>
<evidence type="ECO:0000313" key="2">
    <source>
        <dbReference type="EMBL" id="GLJ77021.1"/>
    </source>
</evidence>
<dbReference type="GO" id="GO:0008703">
    <property type="term" value="F:5-amino-6-(5-phosphoribosylamino)uracil reductase activity"/>
    <property type="evidence" value="ECO:0007669"/>
    <property type="project" value="InterPro"/>
</dbReference>
<dbReference type="InterPro" id="IPR002734">
    <property type="entry name" value="RibDG_C"/>
</dbReference>
<dbReference type="InterPro" id="IPR024072">
    <property type="entry name" value="DHFR-like_dom_sf"/>
</dbReference>
<comment type="caution">
    <text evidence="2">The sequence shown here is derived from an EMBL/GenBank/DDBJ whole genome shotgun (WGS) entry which is preliminary data.</text>
</comment>
<sequence>MRKLIAQQWVTLDNIVAEDDGGLGFVSGEPFDDSKSTPFRDSSMDLINSVDTMILGANTYRQSTGWATATDQGEYGRKLNELTKVVASSTLDEAPWGDFPAGTVTSEPEATIRDLKQQDGKHLWLWGSLSLMQSLFDAGLIDEVRLLICPTTRGTGHRFLHDRQDLCLIEATGFDNNVVLLRYEVKH</sequence>
<dbReference type="AlphaFoldDB" id="A0A9W6HBD7"/>
<dbReference type="InterPro" id="IPR050765">
    <property type="entry name" value="Riboflavin_Biosynth_HTPR"/>
</dbReference>
<dbReference type="RefSeq" id="WP_271177667.1">
    <property type="nucleotide sequence ID" value="NZ_BAAAJO010000002.1"/>
</dbReference>
<proteinExistence type="predicted"/>
<dbReference type="PANTHER" id="PTHR38011:SF11">
    <property type="entry name" value="2,5-DIAMINO-6-RIBOSYLAMINO-4(3H)-PYRIMIDINONE 5'-PHOSPHATE REDUCTASE"/>
    <property type="match status" value="1"/>
</dbReference>
<dbReference type="PANTHER" id="PTHR38011">
    <property type="entry name" value="DIHYDROFOLATE REDUCTASE FAMILY PROTEIN (AFU_ORTHOLOGUE AFUA_8G06820)"/>
    <property type="match status" value="1"/>
</dbReference>
<feature type="domain" description="Bacterial bifunctional deaminase-reductase C-terminal" evidence="1">
    <location>
        <begin position="2"/>
        <end position="163"/>
    </location>
</feature>
<organism evidence="2 3">
    <name type="scientific">Leifsonia poae</name>
    <dbReference type="NCBI Taxonomy" id="110933"/>
    <lineage>
        <taxon>Bacteria</taxon>
        <taxon>Bacillati</taxon>
        <taxon>Actinomycetota</taxon>
        <taxon>Actinomycetes</taxon>
        <taxon>Micrococcales</taxon>
        <taxon>Microbacteriaceae</taxon>
        <taxon>Leifsonia</taxon>
    </lineage>
</organism>
<dbReference type="SUPFAM" id="SSF53597">
    <property type="entry name" value="Dihydrofolate reductase-like"/>
    <property type="match status" value="1"/>
</dbReference>
<name>A0A9W6HBD7_9MICO</name>
<dbReference type="Gene3D" id="3.40.430.10">
    <property type="entry name" value="Dihydrofolate Reductase, subunit A"/>
    <property type="match status" value="1"/>
</dbReference>
<evidence type="ECO:0000259" key="1">
    <source>
        <dbReference type="Pfam" id="PF01872"/>
    </source>
</evidence>